<reference evidence="1 2" key="1">
    <citation type="journal article" date="2023" name="Plants (Basel)">
        <title>Bridging the Gap: Combining Genomics and Transcriptomics Approaches to Understand Stylosanthes scabra, an Orphan Legume from the Brazilian Caatinga.</title>
        <authorList>
            <person name="Ferreira-Neto J.R.C."/>
            <person name="da Silva M.D."/>
            <person name="Binneck E."/>
            <person name="de Melo N.F."/>
            <person name="da Silva R.H."/>
            <person name="de Melo A.L.T.M."/>
            <person name="Pandolfi V."/>
            <person name="Bustamante F.O."/>
            <person name="Brasileiro-Vidal A.C."/>
            <person name="Benko-Iseppon A.M."/>
        </authorList>
    </citation>
    <scope>NUCLEOTIDE SEQUENCE [LARGE SCALE GENOMIC DNA]</scope>
    <source>
        <tissue evidence="1">Leaves</tissue>
    </source>
</reference>
<evidence type="ECO:0000313" key="1">
    <source>
        <dbReference type="EMBL" id="MED6184556.1"/>
    </source>
</evidence>
<proteinExistence type="predicted"/>
<gene>
    <name evidence="1" type="ORF">PIB30_048511</name>
</gene>
<organism evidence="1 2">
    <name type="scientific">Stylosanthes scabra</name>
    <dbReference type="NCBI Taxonomy" id="79078"/>
    <lineage>
        <taxon>Eukaryota</taxon>
        <taxon>Viridiplantae</taxon>
        <taxon>Streptophyta</taxon>
        <taxon>Embryophyta</taxon>
        <taxon>Tracheophyta</taxon>
        <taxon>Spermatophyta</taxon>
        <taxon>Magnoliopsida</taxon>
        <taxon>eudicotyledons</taxon>
        <taxon>Gunneridae</taxon>
        <taxon>Pentapetalae</taxon>
        <taxon>rosids</taxon>
        <taxon>fabids</taxon>
        <taxon>Fabales</taxon>
        <taxon>Fabaceae</taxon>
        <taxon>Papilionoideae</taxon>
        <taxon>50 kb inversion clade</taxon>
        <taxon>dalbergioids sensu lato</taxon>
        <taxon>Dalbergieae</taxon>
        <taxon>Pterocarpus clade</taxon>
        <taxon>Stylosanthes</taxon>
    </lineage>
</organism>
<comment type="caution">
    <text evidence="1">The sequence shown here is derived from an EMBL/GenBank/DDBJ whole genome shotgun (WGS) entry which is preliminary data.</text>
</comment>
<keyword evidence="2" id="KW-1185">Reference proteome</keyword>
<sequence length="106" mass="11971">MELMPLPTRIWTLLRKSLSAQGNPRWGITSGDGFVKGRISKENTPLMLVKITNQISHDSEKEEAARTIQICKEGGIKFNEKSEDMSLKNLIGNRGQGMNNELKERE</sequence>
<dbReference type="Proteomes" id="UP001341840">
    <property type="component" value="Unassembled WGS sequence"/>
</dbReference>
<accession>A0ABU6WI42</accession>
<evidence type="ECO:0000313" key="2">
    <source>
        <dbReference type="Proteomes" id="UP001341840"/>
    </source>
</evidence>
<protein>
    <submittedName>
        <fullName evidence="1">Uncharacterized protein</fullName>
    </submittedName>
</protein>
<dbReference type="EMBL" id="JASCZI010181561">
    <property type="protein sequence ID" value="MED6184556.1"/>
    <property type="molecule type" value="Genomic_DNA"/>
</dbReference>
<name>A0ABU6WI42_9FABA</name>